<name>A0A6P4ZLV3_BRABE</name>
<keyword evidence="2" id="KW-0812">Transmembrane</keyword>
<dbReference type="Gene3D" id="4.10.400.10">
    <property type="entry name" value="Low-density Lipoprotein Receptor"/>
    <property type="match status" value="3"/>
</dbReference>
<evidence type="ECO:0000256" key="7">
    <source>
        <dbReference type="PROSITE-ProRule" id="PRU00124"/>
    </source>
</evidence>
<dbReference type="AlphaFoldDB" id="A0A6P4ZLV3"/>
<keyword evidence="5" id="KW-0472">Membrane</keyword>
<keyword evidence="6 7" id="KW-1015">Disulfide bond</keyword>
<feature type="disulfide bond" evidence="7">
    <location>
        <begin position="181"/>
        <end position="199"/>
    </location>
</feature>
<feature type="region of interest" description="Disordered" evidence="8">
    <location>
        <begin position="1"/>
        <end position="44"/>
    </location>
</feature>
<evidence type="ECO:0000256" key="8">
    <source>
        <dbReference type="SAM" id="MobiDB-lite"/>
    </source>
</evidence>
<evidence type="ECO:0000256" key="1">
    <source>
        <dbReference type="ARBA" id="ARBA00004167"/>
    </source>
</evidence>
<dbReference type="PANTHER" id="PTHR24270">
    <property type="entry name" value="LOW-DENSITY LIPOPROTEIN RECEPTOR-RELATED"/>
    <property type="match status" value="1"/>
</dbReference>
<dbReference type="PROSITE" id="PS50068">
    <property type="entry name" value="LDLRA_2"/>
    <property type="match status" value="3"/>
</dbReference>
<comment type="subcellular location">
    <subcellularLocation>
        <location evidence="1">Membrane</location>
        <topology evidence="1">Single-pass membrane protein</topology>
    </subcellularLocation>
</comment>
<evidence type="ECO:0000256" key="3">
    <source>
        <dbReference type="ARBA" id="ARBA00022737"/>
    </source>
</evidence>
<keyword evidence="9" id="KW-1185">Reference proteome</keyword>
<dbReference type="CDD" id="cd00112">
    <property type="entry name" value="LDLa"/>
    <property type="match status" value="3"/>
</dbReference>
<proteinExistence type="predicted"/>
<feature type="disulfide bond" evidence="7">
    <location>
        <begin position="147"/>
        <end position="165"/>
    </location>
</feature>
<dbReference type="InterPro" id="IPR002172">
    <property type="entry name" value="LDrepeatLR_classA_rpt"/>
</dbReference>
<dbReference type="GO" id="GO:0005886">
    <property type="term" value="C:plasma membrane"/>
    <property type="evidence" value="ECO:0007669"/>
    <property type="project" value="TreeGrafter"/>
</dbReference>
<evidence type="ECO:0000256" key="2">
    <source>
        <dbReference type="ARBA" id="ARBA00022692"/>
    </source>
</evidence>
<dbReference type="Proteomes" id="UP000515135">
    <property type="component" value="Unplaced"/>
</dbReference>
<protein>
    <submittedName>
        <fullName evidence="10">Sortilin-related receptor-like</fullName>
    </submittedName>
</protein>
<comment type="caution">
    <text evidence="7">Lacks conserved residue(s) required for the propagation of feature annotation.</text>
</comment>
<gene>
    <name evidence="10" type="primary">LOC109477998</name>
</gene>
<evidence type="ECO:0000256" key="6">
    <source>
        <dbReference type="ARBA" id="ARBA00023157"/>
    </source>
</evidence>
<dbReference type="InterPro" id="IPR036055">
    <property type="entry name" value="LDL_receptor-like_sf"/>
</dbReference>
<feature type="compositionally biased region" description="Basic and acidic residues" evidence="8">
    <location>
        <begin position="10"/>
        <end position="44"/>
    </location>
</feature>
<keyword evidence="3" id="KW-0677">Repeat</keyword>
<dbReference type="SUPFAM" id="SSF57424">
    <property type="entry name" value="LDL receptor-like module"/>
    <property type="match status" value="3"/>
</dbReference>
<evidence type="ECO:0000256" key="4">
    <source>
        <dbReference type="ARBA" id="ARBA00022989"/>
    </source>
</evidence>
<feature type="disulfide bond" evidence="7">
    <location>
        <begin position="110"/>
        <end position="128"/>
    </location>
</feature>
<dbReference type="SMART" id="SM00192">
    <property type="entry name" value="LDLa"/>
    <property type="match status" value="3"/>
</dbReference>
<dbReference type="Pfam" id="PF00057">
    <property type="entry name" value="Ldl_recept_a"/>
    <property type="match status" value="1"/>
</dbReference>
<evidence type="ECO:0000256" key="5">
    <source>
        <dbReference type="ARBA" id="ARBA00023136"/>
    </source>
</evidence>
<organism evidence="9 10">
    <name type="scientific">Branchiostoma belcheri</name>
    <name type="common">Amphioxus</name>
    <dbReference type="NCBI Taxonomy" id="7741"/>
    <lineage>
        <taxon>Eukaryota</taxon>
        <taxon>Metazoa</taxon>
        <taxon>Chordata</taxon>
        <taxon>Cephalochordata</taxon>
        <taxon>Leptocardii</taxon>
        <taxon>Amphioxiformes</taxon>
        <taxon>Branchiostomatidae</taxon>
        <taxon>Branchiostoma</taxon>
    </lineage>
</organism>
<keyword evidence="4" id="KW-1133">Transmembrane helix</keyword>
<dbReference type="KEGG" id="bbel:109477998"/>
<sequence length="237" mass="27486">MEGARSNVKKATEAVEKKRSMMAGKEDAKEKKSESTRREMARAMHEMDAKRAQNLRKLADKADKKLAGKRSEEGKEAEKKRTYDYYMSYMYPTPGYDDYYYYYNESYAYCDDGTSIPESWVCDYITDCSCGEDEDNCGPVDDGDFYCYDGYTIPYSWVCDGMWDCMSGEDEMCGDDDSYWCDDGTEIPADWECDGISDCMYGEDEWYCMDYGGSGDGHDPYYYPYYIRGLEDKKTDQ</sequence>
<evidence type="ECO:0000313" key="9">
    <source>
        <dbReference type="Proteomes" id="UP000515135"/>
    </source>
</evidence>
<dbReference type="InterPro" id="IPR050685">
    <property type="entry name" value="LDLR"/>
</dbReference>
<evidence type="ECO:0000313" key="10">
    <source>
        <dbReference type="RefSeq" id="XP_019635009.1"/>
    </source>
</evidence>
<dbReference type="GeneID" id="109477998"/>
<reference evidence="10" key="1">
    <citation type="submission" date="2025-08" db="UniProtKB">
        <authorList>
            <consortium name="RefSeq"/>
        </authorList>
    </citation>
    <scope>IDENTIFICATION</scope>
    <source>
        <tissue evidence="10">Gonad</tissue>
    </source>
</reference>
<dbReference type="GO" id="GO:0016192">
    <property type="term" value="P:vesicle-mediated transport"/>
    <property type="evidence" value="ECO:0007669"/>
    <property type="project" value="UniProtKB-ARBA"/>
</dbReference>
<dbReference type="PANTHER" id="PTHR24270:SF62">
    <property type="entry name" value="LOW-DENSITY LIPOPROTEIN RECEPTOR-RELATED PROTEIN 2"/>
    <property type="match status" value="1"/>
</dbReference>
<feature type="disulfide bond" evidence="7">
    <location>
        <begin position="122"/>
        <end position="137"/>
    </location>
</feature>
<dbReference type="PRINTS" id="PR00261">
    <property type="entry name" value="LDLRECEPTOR"/>
</dbReference>
<dbReference type="RefSeq" id="XP_019635009.1">
    <property type="nucleotide sequence ID" value="XM_019779450.1"/>
</dbReference>
<dbReference type="OrthoDB" id="10072370at2759"/>
<feature type="disulfide bond" evidence="7">
    <location>
        <begin position="193"/>
        <end position="208"/>
    </location>
</feature>
<accession>A0A6P4ZLV3</accession>